<dbReference type="SFLD" id="SFLDG01065">
    <property type="entry name" value="anaerobic_coproporphyrinogen-I"/>
    <property type="match status" value="1"/>
</dbReference>
<dbReference type="EC" id="1.3.98.3" evidence="15"/>
<comment type="subunit">
    <text evidence="4">Monomer.</text>
</comment>
<feature type="domain" description="Radical SAM core" evidence="16">
    <location>
        <begin position="56"/>
        <end position="299"/>
    </location>
</feature>
<comment type="cofactor">
    <cofactor evidence="15">
        <name>[4Fe-4S] cluster</name>
        <dbReference type="ChEBI" id="CHEBI:49883"/>
    </cofactor>
    <text evidence="15">Binds 1 [4Fe-4S] cluster. The cluster is coordinated with 3 cysteines and an exchangeable S-adenosyl-L-methionine.</text>
</comment>
<keyword evidence="6 15" id="KW-0963">Cytoplasm</keyword>
<dbReference type="GO" id="GO:0051989">
    <property type="term" value="F:coproporphyrinogen dehydrogenase activity"/>
    <property type="evidence" value="ECO:0007669"/>
    <property type="project" value="UniProtKB-EC"/>
</dbReference>
<evidence type="ECO:0000256" key="2">
    <source>
        <dbReference type="ARBA" id="ARBA00004785"/>
    </source>
</evidence>
<dbReference type="PANTHER" id="PTHR13932">
    <property type="entry name" value="COPROPORPHYRINIGEN III OXIDASE"/>
    <property type="match status" value="1"/>
</dbReference>
<dbReference type="SMART" id="SM00729">
    <property type="entry name" value="Elp3"/>
    <property type="match status" value="1"/>
</dbReference>
<evidence type="ECO:0000256" key="10">
    <source>
        <dbReference type="ARBA" id="ARBA00023004"/>
    </source>
</evidence>
<keyword evidence="12 15" id="KW-0627">Porphyrin biosynthesis</keyword>
<keyword evidence="11 15" id="KW-0411">Iron-sulfur</keyword>
<evidence type="ECO:0000313" key="18">
    <source>
        <dbReference type="Proteomes" id="UP001597264"/>
    </source>
</evidence>
<dbReference type="InterPro" id="IPR034505">
    <property type="entry name" value="Coproporphyrinogen-III_oxidase"/>
</dbReference>
<dbReference type="Pfam" id="PF04055">
    <property type="entry name" value="Radical_SAM"/>
    <property type="match status" value="1"/>
</dbReference>
<protein>
    <recommendedName>
        <fullName evidence="15">Coproporphyrinogen-III oxidase</fullName>
        <ecNumber evidence="15">1.3.98.3</ecNumber>
    </recommendedName>
</protein>
<comment type="subcellular location">
    <subcellularLocation>
        <location evidence="1 15">Cytoplasm</location>
    </subcellularLocation>
</comment>
<comment type="similarity">
    <text evidence="3 15">Belongs to the anaerobic coproporphyrinogen-III oxidase family.</text>
</comment>
<keyword evidence="18" id="KW-1185">Reference proteome</keyword>
<evidence type="ECO:0000256" key="14">
    <source>
        <dbReference type="ARBA" id="ARBA00048321"/>
    </source>
</evidence>
<keyword evidence="10 15" id="KW-0408">Iron</keyword>
<keyword evidence="9 15" id="KW-0560">Oxidoreductase</keyword>
<organism evidence="17 18">
    <name type="scientific">Microbulbifer celer</name>
    <dbReference type="NCBI Taxonomy" id="435905"/>
    <lineage>
        <taxon>Bacteria</taxon>
        <taxon>Pseudomonadati</taxon>
        <taxon>Pseudomonadota</taxon>
        <taxon>Gammaproteobacteria</taxon>
        <taxon>Cellvibrionales</taxon>
        <taxon>Microbulbiferaceae</taxon>
        <taxon>Microbulbifer</taxon>
    </lineage>
</organism>
<evidence type="ECO:0000313" key="17">
    <source>
        <dbReference type="EMBL" id="MFD1217455.1"/>
    </source>
</evidence>
<evidence type="ECO:0000256" key="8">
    <source>
        <dbReference type="ARBA" id="ARBA00022723"/>
    </source>
</evidence>
<gene>
    <name evidence="17" type="primary">hemN</name>
    <name evidence="17" type="ORF">ACFQ2X_12650</name>
</gene>
<dbReference type="InterPro" id="IPR058240">
    <property type="entry name" value="rSAM_sf"/>
</dbReference>
<dbReference type="Gene3D" id="1.10.10.920">
    <property type="match status" value="1"/>
</dbReference>
<accession>A0ABW3UCA7</accession>
<dbReference type="PIRSF" id="PIRSF000167">
    <property type="entry name" value="HemN"/>
    <property type="match status" value="1"/>
</dbReference>
<dbReference type="SFLD" id="SFLDS00029">
    <property type="entry name" value="Radical_SAM"/>
    <property type="match status" value="1"/>
</dbReference>
<evidence type="ECO:0000256" key="4">
    <source>
        <dbReference type="ARBA" id="ARBA00011245"/>
    </source>
</evidence>
<dbReference type="SFLD" id="SFLDG01082">
    <property type="entry name" value="B12-binding_domain_containing"/>
    <property type="match status" value="1"/>
</dbReference>
<evidence type="ECO:0000259" key="16">
    <source>
        <dbReference type="PROSITE" id="PS51918"/>
    </source>
</evidence>
<keyword evidence="7 15" id="KW-0949">S-adenosyl-L-methionine</keyword>
<evidence type="ECO:0000256" key="15">
    <source>
        <dbReference type="PIRNR" id="PIRNR000167"/>
    </source>
</evidence>
<dbReference type="Pfam" id="PF06969">
    <property type="entry name" value="HemN_C"/>
    <property type="match status" value="1"/>
</dbReference>
<dbReference type="InterPro" id="IPR004558">
    <property type="entry name" value="Coprogen_oxidase_HemN"/>
</dbReference>
<comment type="caution">
    <text evidence="17">The sequence shown here is derived from an EMBL/GenBank/DDBJ whole genome shotgun (WGS) entry which is preliminary data.</text>
</comment>
<evidence type="ECO:0000256" key="3">
    <source>
        <dbReference type="ARBA" id="ARBA00005493"/>
    </source>
</evidence>
<comment type="catalytic activity">
    <reaction evidence="14 15">
        <text>coproporphyrinogen III + 2 S-adenosyl-L-methionine = protoporphyrinogen IX + 2 5'-deoxyadenosine + 2 L-methionine + 2 CO2</text>
        <dbReference type="Rhea" id="RHEA:15425"/>
        <dbReference type="ChEBI" id="CHEBI:16526"/>
        <dbReference type="ChEBI" id="CHEBI:17319"/>
        <dbReference type="ChEBI" id="CHEBI:57307"/>
        <dbReference type="ChEBI" id="CHEBI:57309"/>
        <dbReference type="ChEBI" id="CHEBI:57844"/>
        <dbReference type="ChEBI" id="CHEBI:59789"/>
        <dbReference type="EC" id="1.3.98.3"/>
    </reaction>
</comment>
<reference evidence="18" key="1">
    <citation type="journal article" date="2019" name="Int. J. Syst. Evol. Microbiol.">
        <title>The Global Catalogue of Microorganisms (GCM) 10K type strain sequencing project: providing services to taxonomists for standard genome sequencing and annotation.</title>
        <authorList>
            <consortium name="The Broad Institute Genomics Platform"/>
            <consortium name="The Broad Institute Genome Sequencing Center for Infectious Disease"/>
            <person name="Wu L."/>
            <person name="Ma J."/>
        </authorList>
    </citation>
    <scope>NUCLEOTIDE SEQUENCE [LARGE SCALE GENOMIC DNA]</scope>
    <source>
        <strain evidence="18">CCUG 54356</strain>
    </source>
</reference>
<keyword evidence="8 15" id="KW-0479">Metal-binding</keyword>
<evidence type="ECO:0000256" key="11">
    <source>
        <dbReference type="ARBA" id="ARBA00023014"/>
    </source>
</evidence>
<dbReference type="SUPFAM" id="SSF102114">
    <property type="entry name" value="Radical SAM enzymes"/>
    <property type="match status" value="1"/>
</dbReference>
<keyword evidence="5 15" id="KW-0004">4Fe-4S</keyword>
<proteinExistence type="inferred from homology"/>
<dbReference type="RefSeq" id="WP_230437488.1">
    <property type="nucleotide sequence ID" value="NZ_CP087715.1"/>
</dbReference>
<evidence type="ECO:0000256" key="1">
    <source>
        <dbReference type="ARBA" id="ARBA00004496"/>
    </source>
</evidence>
<comment type="pathway">
    <text evidence="2 15">Porphyrin-containing compound metabolism; protoporphyrin-IX biosynthesis; protoporphyrinogen-IX from coproporphyrinogen-III (AdoMet route): step 1/1.</text>
</comment>
<evidence type="ECO:0000256" key="13">
    <source>
        <dbReference type="ARBA" id="ARBA00024295"/>
    </source>
</evidence>
<dbReference type="CDD" id="cd01335">
    <property type="entry name" value="Radical_SAM"/>
    <property type="match status" value="1"/>
</dbReference>
<comment type="function">
    <text evidence="13">Involved in the heme biosynthesis. Catalyzes the anaerobic oxidative decarboxylation of propionate groups of rings A and B of coproporphyrinogen III to yield the vinyl groups in protoporphyrinogen IX.</text>
</comment>
<name>A0ABW3UCA7_9GAMM</name>
<dbReference type="Gene3D" id="3.80.30.20">
    <property type="entry name" value="tm_1862 like domain"/>
    <property type="match status" value="1"/>
</dbReference>
<dbReference type="NCBIfam" id="TIGR00538">
    <property type="entry name" value="hemN"/>
    <property type="match status" value="1"/>
</dbReference>
<evidence type="ECO:0000256" key="5">
    <source>
        <dbReference type="ARBA" id="ARBA00022485"/>
    </source>
</evidence>
<dbReference type="InterPro" id="IPR007197">
    <property type="entry name" value="rSAM"/>
</dbReference>
<evidence type="ECO:0000256" key="12">
    <source>
        <dbReference type="ARBA" id="ARBA00023244"/>
    </source>
</evidence>
<evidence type="ECO:0000256" key="7">
    <source>
        <dbReference type="ARBA" id="ARBA00022691"/>
    </source>
</evidence>
<dbReference type="InterPro" id="IPR023404">
    <property type="entry name" value="rSAM_horseshoe"/>
</dbReference>
<dbReference type="PANTHER" id="PTHR13932:SF6">
    <property type="entry name" value="OXYGEN-INDEPENDENT COPROPORPHYRINOGEN III OXIDASE"/>
    <property type="match status" value="1"/>
</dbReference>
<sequence>MGLNQEVGDAGAAQSINASLSPELLGRYAGPCPRYTSYPTADRFTALAGAEPWSSLQQVDSLSLYVHIPFCRSLCYFCACNKVITRQYGLASSYLSNLLQEAQWYRDRVAAVPVVQLHLGGGTPTFFSDSDLERLLAGLGEIFDLRAGSDVEYSIEADPRTLELETLGTLQRLGFNRLSMGIQDFNPAVQQAINRICNPEQVRTLTERARERGFESISYDLIYGLPGQNVDSLERTIDTVLALAPDRIALYHYAHLPDRFKAQRLISCDLIPSPMEKIAMQLTAARRLTDAGYQFLGMDHFARPEDGLAVAAREGRLARNFQGYTLMPADALVGLGASAISYSRDGYWQNAHRLKEYAAAISARGQAIHRGWQLSADDRLRRWLIMELMCHLRVSKGELSQRTAVPFTQYFRADLARLQPLIADGLVEETQTDFVVTERGRWFLRNIAASFDTHLHGACSDARYSRVL</sequence>
<evidence type="ECO:0000256" key="9">
    <source>
        <dbReference type="ARBA" id="ARBA00023002"/>
    </source>
</evidence>
<dbReference type="PROSITE" id="PS51918">
    <property type="entry name" value="RADICAL_SAM"/>
    <property type="match status" value="1"/>
</dbReference>
<dbReference type="InterPro" id="IPR010723">
    <property type="entry name" value="HemN_C"/>
</dbReference>
<dbReference type="InterPro" id="IPR006638">
    <property type="entry name" value="Elp3/MiaA/NifB-like_rSAM"/>
</dbReference>
<dbReference type="Proteomes" id="UP001597264">
    <property type="component" value="Unassembled WGS sequence"/>
</dbReference>
<dbReference type="EMBL" id="JBHTLR010000014">
    <property type="protein sequence ID" value="MFD1217455.1"/>
    <property type="molecule type" value="Genomic_DNA"/>
</dbReference>
<evidence type="ECO:0000256" key="6">
    <source>
        <dbReference type="ARBA" id="ARBA00022490"/>
    </source>
</evidence>